<accession>A0A2C9V8S7</accession>
<proteinExistence type="inferred from homology"/>
<sequence>MMKQKTFIFIFYLIMLLAVFQYAQGDLNYCSKTDTFVGGSCGNSQCLLDFLGKYGASSMPKDCTCKPLGSNQRSCTCLIVCKD</sequence>
<feature type="signal peptide" evidence="5">
    <location>
        <begin position="1"/>
        <end position="25"/>
    </location>
</feature>
<protein>
    <submittedName>
        <fullName evidence="6">Uncharacterized protein</fullName>
    </submittedName>
</protein>
<evidence type="ECO:0000256" key="3">
    <source>
        <dbReference type="ARBA" id="ARBA00022525"/>
    </source>
</evidence>
<dbReference type="GO" id="GO:0007165">
    <property type="term" value="P:signal transduction"/>
    <property type="evidence" value="ECO:0007669"/>
    <property type="project" value="InterPro"/>
</dbReference>
<evidence type="ECO:0000313" key="6">
    <source>
        <dbReference type="EMBL" id="OAY40588.1"/>
    </source>
</evidence>
<evidence type="ECO:0000256" key="4">
    <source>
        <dbReference type="ARBA" id="ARBA00022729"/>
    </source>
</evidence>
<dbReference type="AlphaFoldDB" id="A0A2C9V8S7"/>
<gene>
    <name evidence="6" type="ORF">MANES_09G033800</name>
</gene>
<evidence type="ECO:0000256" key="2">
    <source>
        <dbReference type="ARBA" id="ARBA00006722"/>
    </source>
</evidence>
<name>A0A2C9V8S7_MANES</name>
<keyword evidence="4 5" id="KW-0732">Signal</keyword>
<keyword evidence="3" id="KW-0964">Secreted</keyword>
<feature type="chain" id="PRO_5012948681" evidence="5">
    <location>
        <begin position="26"/>
        <end position="83"/>
    </location>
</feature>
<dbReference type="PANTHER" id="PTHR34450:SF11">
    <property type="entry name" value="BIFUNCTIONAL INHIBITOR_PLANT LIPID TRANSFER PROTEIN_SEED STORAGE HELICAL DOMAIN-CONTAINING PROTEIN"/>
    <property type="match status" value="1"/>
</dbReference>
<dbReference type="PANTHER" id="PTHR34450">
    <property type="entry name" value="DEFENSIN-LIKE PROTEIN 245-RELATED"/>
    <property type="match status" value="1"/>
</dbReference>
<dbReference type="GO" id="GO:0005576">
    <property type="term" value="C:extracellular region"/>
    <property type="evidence" value="ECO:0007669"/>
    <property type="project" value="UniProtKB-SubCell"/>
</dbReference>
<dbReference type="Pfam" id="PF06876">
    <property type="entry name" value="SCRL"/>
    <property type="match status" value="1"/>
</dbReference>
<dbReference type="EMBL" id="CM004395">
    <property type="protein sequence ID" value="OAY40588.1"/>
    <property type="molecule type" value="Genomic_DNA"/>
</dbReference>
<comment type="similarity">
    <text evidence="2">Belongs to the DEFL family.</text>
</comment>
<organism evidence="6">
    <name type="scientific">Manihot esculenta</name>
    <name type="common">Cassava</name>
    <name type="synonym">Jatropha manihot</name>
    <dbReference type="NCBI Taxonomy" id="3983"/>
    <lineage>
        <taxon>Eukaryota</taxon>
        <taxon>Viridiplantae</taxon>
        <taxon>Streptophyta</taxon>
        <taxon>Embryophyta</taxon>
        <taxon>Tracheophyta</taxon>
        <taxon>Spermatophyta</taxon>
        <taxon>Magnoliopsida</taxon>
        <taxon>eudicotyledons</taxon>
        <taxon>Gunneridae</taxon>
        <taxon>Pentapetalae</taxon>
        <taxon>rosids</taxon>
        <taxon>fabids</taxon>
        <taxon>Malpighiales</taxon>
        <taxon>Euphorbiaceae</taxon>
        <taxon>Crotonoideae</taxon>
        <taxon>Manihoteae</taxon>
        <taxon>Manihot</taxon>
    </lineage>
</organism>
<dbReference type="InterPro" id="IPR010682">
    <property type="entry name" value="SCRL"/>
</dbReference>
<reference evidence="6" key="1">
    <citation type="submission" date="2016-02" db="EMBL/GenBank/DDBJ databases">
        <title>WGS assembly of Manihot esculenta.</title>
        <authorList>
            <person name="Bredeson J.V."/>
            <person name="Prochnik S.E."/>
            <person name="Lyons J.B."/>
            <person name="Schmutz J."/>
            <person name="Grimwood J."/>
            <person name="Vrebalov J."/>
            <person name="Bart R.S."/>
            <person name="Amuge T."/>
            <person name="Ferguson M.E."/>
            <person name="Green R."/>
            <person name="Putnam N."/>
            <person name="Stites J."/>
            <person name="Rounsley S."/>
            <person name="Rokhsar D.S."/>
        </authorList>
    </citation>
    <scope>NUCLEOTIDE SEQUENCE [LARGE SCALE GENOMIC DNA]</scope>
    <source>
        <tissue evidence="6">Leaf</tissue>
    </source>
</reference>
<evidence type="ECO:0000256" key="1">
    <source>
        <dbReference type="ARBA" id="ARBA00004613"/>
    </source>
</evidence>
<comment type="subcellular location">
    <subcellularLocation>
        <location evidence="1">Secreted</location>
    </subcellularLocation>
</comment>
<evidence type="ECO:0000256" key="5">
    <source>
        <dbReference type="SAM" id="SignalP"/>
    </source>
</evidence>